<feature type="domain" description="SnoaL-like" evidence="1">
    <location>
        <begin position="7"/>
        <end position="83"/>
    </location>
</feature>
<dbReference type="Pfam" id="PF12680">
    <property type="entry name" value="SnoaL_2"/>
    <property type="match status" value="1"/>
</dbReference>
<dbReference type="AlphaFoldDB" id="A0A1G8MQ58"/>
<accession>A0A1G8MQ58</accession>
<dbReference type="InterPro" id="IPR037401">
    <property type="entry name" value="SnoaL-like"/>
</dbReference>
<dbReference type="SUPFAM" id="SSF54427">
    <property type="entry name" value="NTF2-like"/>
    <property type="match status" value="1"/>
</dbReference>
<evidence type="ECO:0000259" key="1">
    <source>
        <dbReference type="Pfam" id="PF12680"/>
    </source>
</evidence>
<sequence length="116" mass="13686">MNTDFAKEWLDAWNSHDLDKIMEHYSENIDFVSPIIQQIGINVEGKISNKNDLKEYFSKALQKYPDLHFELYHELKGANSTVLFYRSVNNSFSAEYMELNNEGKISKVRAHYKFDE</sequence>
<dbReference type="RefSeq" id="WP_089860572.1">
    <property type="nucleotide sequence ID" value="NZ_FNDW01000012.1"/>
</dbReference>
<name>A0A1G8MQ58_9FLAO</name>
<keyword evidence="3" id="KW-1185">Reference proteome</keyword>
<dbReference type="Proteomes" id="UP000198869">
    <property type="component" value="Unassembled WGS sequence"/>
</dbReference>
<proteinExistence type="predicted"/>
<dbReference type="InterPro" id="IPR032710">
    <property type="entry name" value="NTF2-like_dom_sf"/>
</dbReference>
<dbReference type="EMBL" id="FNDW01000012">
    <property type="protein sequence ID" value="SDI70052.1"/>
    <property type="molecule type" value="Genomic_DNA"/>
</dbReference>
<dbReference type="Gene3D" id="3.10.450.50">
    <property type="match status" value="1"/>
</dbReference>
<protein>
    <submittedName>
        <fullName evidence="2">SnoaL-like domain-containing protein</fullName>
    </submittedName>
</protein>
<dbReference type="OrthoDB" id="333383at2"/>
<organism evidence="2 3">
    <name type="scientific">Chryseobacterium taeanense</name>
    <dbReference type="NCBI Taxonomy" id="311334"/>
    <lineage>
        <taxon>Bacteria</taxon>
        <taxon>Pseudomonadati</taxon>
        <taxon>Bacteroidota</taxon>
        <taxon>Flavobacteriia</taxon>
        <taxon>Flavobacteriales</taxon>
        <taxon>Weeksellaceae</taxon>
        <taxon>Chryseobacterium group</taxon>
        <taxon>Chryseobacterium</taxon>
    </lineage>
</organism>
<dbReference type="STRING" id="311334.SAMN05421846_1127"/>
<evidence type="ECO:0000313" key="2">
    <source>
        <dbReference type="EMBL" id="SDI70052.1"/>
    </source>
</evidence>
<gene>
    <name evidence="2" type="ORF">SAMN05421846_1127</name>
</gene>
<evidence type="ECO:0000313" key="3">
    <source>
        <dbReference type="Proteomes" id="UP000198869"/>
    </source>
</evidence>
<reference evidence="3" key="1">
    <citation type="submission" date="2016-10" db="EMBL/GenBank/DDBJ databases">
        <authorList>
            <person name="Varghese N."/>
            <person name="Submissions S."/>
        </authorList>
    </citation>
    <scope>NUCLEOTIDE SEQUENCE [LARGE SCALE GENOMIC DNA]</scope>
    <source>
        <strain evidence="3">DSM 17071</strain>
    </source>
</reference>